<dbReference type="GO" id="GO:0005576">
    <property type="term" value="C:extracellular region"/>
    <property type="evidence" value="ECO:0007669"/>
    <property type="project" value="UniProtKB-SubCell"/>
</dbReference>
<evidence type="ECO:0000256" key="5">
    <source>
        <dbReference type="ARBA" id="ARBA00022525"/>
    </source>
</evidence>
<keyword evidence="6" id="KW-0975">Bacterial flagellum</keyword>
<keyword evidence="11" id="KW-0969">Cilium</keyword>
<dbReference type="GO" id="GO:0044780">
    <property type="term" value="P:bacterial-type flagellum assembly"/>
    <property type="evidence" value="ECO:0007669"/>
    <property type="project" value="InterPro"/>
</dbReference>
<evidence type="ECO:0000256" key="6">
    <source>
        <dbReference type="ARBA" id="ARBA00023143"/>
    </source>
</evidence>
<evidence type="ECO:0000256" key="4">
    <source>
        <dbReference type="ARBA" id="ARBA00016244"/>
    </source>
</evidence>
<dbReference type="Pfam" id="PF00460">
    <property type="entry name" value="Flg_bb_rod"/>
    <property type="match status" value="1"/>
</dbReference>
<evidence type="ECO:0000259" key="9">
    <source>
        <dbReference type="Pfam" id="PF21158"/>
    </source>
</evidence>
<dbReference type="SUPFAM" id="SSF64518">
    <property type="entry name" value="Phase 1 flagellin"/>
    <property type="match status" value="2"/>
</dbReference>
<dbReference type="InterPro" id="IPR002371">
    <property type="entry name" value="FlgK"/>
</dbReference>
<dbReference type="EMBL" id="MTEI01000012">
    <property type="protein sequence ID" value="OQW86891.1"/>
    <property type="molecule type" value="Genomic_DNA"/>
</dbReference>
<dbReference type="Pfam" id="PF21158">
    <property type="entry name" value="flgK_1st_1"/>
    <property type="match status" value="1"/>
</dbReference>
<dbReference type="InterPro" id="IPR010930">
    <property type="entry name" value="Flg_bb/hook_C_dom"/>
</dbReference>
<dbReference type="GO" id="GO:0005198">
    <property type="term" value="F:structural molecule activity"/>
    <property type="evidence" value="ECO:0007669"/>
    <property type="project" value="InterPro"/>
</dbReference>
<dbReference type="InterPro" id="IPR053927">
    <property type="entry name" value="FlgK_helical"/>
</dbReference>
<dbReference type="InterPro" id="IPR001444">
    <property type="entry name" value="Flag_bb_rod_N"/>
</dbReference>
<comment type="caution">
    <text evidence="11">The sequence shown here is derived from an EMBL/GenBank/DDBJ whole genome shotgun (WGS) entry which is preliminary data.</text>
</comment>
<proteinExistence type="inferred from homology"/>
<reference evidence="11 12" key="1">
    <citation type="submission" date="2017-01" db="EMBL/GenBank/DDBJ databases">
        <title>Novel large sulfur bacteria in the metagenomes of groundwater-fed chemosynthetic microbial mats in the Lake Huron basin.</title>
        <authorList>
            <person name="Sharrar A.M."/>
            <person name="Flood B.E."/>
            <person name="Bailey J.V."/>
            <person name="Jones D.S."/>
            <person name="Biddanda B."/>
            <person name="Ruberg S.A."/>
            <person name="Marcus D.N."/>
            <person name="Dick G.J."/>
        </authorList>
    </citation>
    <scope>NUCLEOTIDE SEQUENCE [LARGE SCALE GENOMIC DNA]</scope>
    <source>
        <strain evidence="11">A7</strain>
    </source>
</reference>
<dbReference type="GO" id="GO:0009424">
    <property type="term" value="C:bacterial-type flagellum hook"/>
    <property type="evidence" value="ECO:0007669"/>
    <property type="project" value="InterPro"/>
</dbReference>
<keyword evidence="11" id="KW-0282">Flagellum</keyword>
<feature type="domain" description="Flagellar hook-associated protein 1 D2-like" evidence="9">
    <location>
        <begin position="343"/>
        <end position="424"/>
    </location>
</feature>
<dbReference type="AlphaFoldDB" id="A0A1W9KRG8"/>
<sequence length="667" mass="69522">MSGLLNVASGALRANQTVLQTTGNNIANVNTVGYSRQTAVLQTIEGQFTGGGYIGKGVEVDTIQRNYDIFLNRQATLASTTSAADSARAEKLSQLENLFPGGEDALGAAVSDMLNAFSDVASAPTDLTARTVALTRISETATRLSSTAASLDELQMSLEQELDQKLTTLNTLAASVAQVNEKIARAMGNGQPPNDLLDQRDQLIRDINQYIQTTSIPADDGTIGLFIGGSQALVLGNTVAKLTLTDGDFGDSQTSKLAIVRNGQTLTLNEATLGGGEIPGLLRFQNTDMLEARNLLGRYATAVTTSMNDQHKLGLDLDGNVGGNLFSPVNFSNSVLVPKAPATTNTGNATLSLGIADVTEFAASDYEVRITGVTAGVVDAWSITRLSDGAVSNFTSAPATVDGLTIGVSATGTPAVGDRFLLKPFSTPTNTISAEFSSARALAVASPVAGKMGTANTGSLQLASLTARTNPPLVETSATPVTLQFISASQYIRSDDPNYANYPSTAPLPTSYNYMSGTAIEGTAPATTPLSQWSLVLQGSPQAGDTFTVVGSKDTTHNNGADFRLDAGNANAMMALRDTKMFDGATLTDGYAGLMAQIGVRAQSANFTAEVSSKLAATLEQDRSAVSGVNLDEEAARLLQYQQAYQASAKVIQVAQSIFDTLIQTVG</sequence>
<evidence type="ECO:0000256" key="2">
    <source>
        <dbReference type="ARBA" id="ARBA00004613"/>
    </source>
</evidence>
<dbReference type="PRINTS" id="PR01005">
    <property type="entry name" value="FLGHOOKAP1"/>
</dbReference>
<organism evidence="11 12">
    <name type="scientific">Rhodoferax ferrireducens</name>
    <dbReference type="NCBI Taxonomy" id="192843"/>
    <lineage>
        <taxon>Bacteria</taxon>
        <taxon>Pseudomonadati</taxon>
        <taxon>Pseudomonadota</taxon>
        <taxon>Betaproteobacteria</taxon>
        <taxon>Burkholderiales</taxon>
        <taxon>Comamonadaceae</taxon>
        <taxon>Rhodoferax</taxon>
    </lineage>
</organism>
<dbReference type="PANTHER" id="PTHR30033">
    <property type="entry name" value="FLAGELLAR HOOK-ASSOCIATED PROTEIN 1"/>
    <property type="match status" value="1"/>
</dbReference>
<keyword evidence="5" id="KW-0964">Secreted</keyword>
<evidence type="ECO:0000256" key="3">
    <source>
        <dbReference type="ARBA" id="ARBA00009677"/>
    </source>
</evidence>
<name>A0A1W9KRG8_9BURK</name>
<feature type="domain" description="Flagellar basal-body/hook protein C-terminal" evidence="8">
    <location>
        <begin position="626"/>
        <end position="664"/>
    </location>
</feature>
<comment type="similarity">
    <text evidence="3">Belongs to the flagella basal body rod proteins family.</text>
</comment>
<keyword evidence="11" id="KW-0966">Cell projection</keyword>
<evidence type="ECO:0000313" key="11">
    <source>
        <dbReference type="EMBL" id="OQW86891.1"/>
    </source>
</evidence>
<feature type="domain" description="Flagellar hook-associated protein FlgK helical" evidence="10">
    <location>
        <begin position="92"/>
        <end position="326"/>
    </location>
</feature>
<evidence type="ECO:0000259" key="10">
    <source>
        <dbReference type="Pfam" id="PF22638"/>
    </source>
</evidence>
<dbReference type="Pfam" id="PF06429">
    <property type="entry name" value="Flg_bbr_C"/>
    <property type="match status" value="1"/>
</dbReference>
<gene>
    <name evidence="11" type="ORF">BWK72_15380</name>
</gene>
<dbReference type="PANTHER" id="PTHR30033:SF1">
    <property type="entry name" value="FLAGELLAR HOOK-ASSOCIATED PROTEIN 1"/>
    <property type="match status" value="1"/>
</dbReference>
<evidence type="ECO:0000259" key="8">
    <source>
        <dbReference type="Pfam" id="PF06429"/>
    </source>
</evidence>
<protein>
    <recommendedName>
        <fullName evidence="4">Flagellar hook-associated protein 1</fullName>
    </recommendedName>
</protein>
<dbReference type="InterPro" id="IPR049119">
    <property type="entry name" value="FlgK_D2-like"/>
</dbReference>
<dbReference type="Proteomes" id="UP000192505">
    <property type="component" value="Unassembled WGS sequence"/>
</dbReference>
<dbReference type="NCBIfam" id="TIGR02492">
    <property type="entry name" value="flgK_ends"/>
    <property type="match status" value="1"/>
</dbReference>
<evidence type="ECO:0000256" key="1">
    <source>
        <dbReference type="ARBA" id="ARBA00004365"/>
    </source>
</evidence>
<evidence type="ECO:0000313" key="12">
    <source>
        <dbReference type="Proteomes" id="UP000192505"/>
    </source>
</evidence>
<accession>A0A1W9KRG8</accession>
<dbReference type="Pfam" id="PF22638">
    <property type="entry name" value="FlgK_D1"/>
    <property type="match status" value="1"/>
</dbReference>
<evidence type="ECO:0000259" key="7">
    <source>
        <dbReference type="Pfam" id="PF00460"/>
    </source>
</evidence>
<comment type="subcellular location">
    <subcellularLocation>
        <location evidence="1">Bacterial flagellum</location>
    </subcellularLocation>
    <subcellularLocation>
        <location evidence="2">Secreted</location>
    </subcellularLocation>
</comment>
<feature type="domain" description="Flagellar basal body rod protein N-terminal" evidence="7">
    <location>
        <begin position="5"/>
        <end position="34"/>
    </location>
</feature>